<protein>
    <submittedName>
        <fullName evidence="2">NAD(P)H-binding protein</fullName>
    </submittedName>
</protein>
<dbReference type="Proteomes" id="UP000536835">
    <property type="component" value="Unassembled WGS sequence"/>
</dbReference>
<dbReference type="GO" id="GO:0042602">
    <property type="term" value="F:riboflavin reductase (NADPH) activity"/>
    <property type="evidence" value="ECO:0007669"/>
    <property type="project" value="TreeGrafter"/>
</dbReference>
<dbReference type="InterPro" id="IPR051606">
    <property type="entry name" value="Polyketide_Oxido-like"/>
</dbReference>
<evidence type="ECO:0000313" key="3">
    <source>
        <dbReference type="Proteomes" id="UP000536835"/>
    </source>
</evidence>
<dbReference type="Pfam" id="PF13460">
    <property type="entry name" value="NAD_binding_10"/>
    <property type="match status" value="1"/>
</dbReference>
<gene>
    <name evidence="2" type="ORF">HK107_09870</name>
</gene>
<dbReference type="AlphaFoldDB" id="A0A7Y3W5S2"/>
<proteinExistence type="predicted"/>
<name>A0A7Y3W5S2_9PROT</name>
<dbReference type="InterPro" id="IPR016040">
    <property type="entry name" value="NAD(P)-bd_dom"/>
</dbReference>
<organism evidence="2 3">
    <name type="scientific">Parvularcula mediterranea</name>
    <dbReference type="NCBI Taxonomy" id="2732508"/>
    <lineage>
        <taxon>Bacteria</taxon>
        <taxon>Pseudomonadati</taxon>
        <taxon>Pseudomonadota</taxon>
        <taxon>Alphaproteobacteria</taxon>
        <taxon>Parvularculales</taxon>
        <taxon>Parvularculaceae</taxon>
        <taxon>Parvularcula</taxon>
    </lineage>
</organism>
<evidence type="ECO:0000259" key="1">
    <source>
        <dbReference type="Pfam" id="PF13460"/>
    </source>
</evidence>
<dbReference type="PANTHER" id="PTHR43355:SF2">
    <property type="entry name" value="FLAVIN REDUCTASE (NADPH)"/>
    <property type="match status" value="1"/>
</dbReference>
<dbReference type="RefSeq" id="WP_173199267.1">
    <property type="nucleotide sequence ID" value="NZ_JABFCX010000003.1"/>
</dbReference>
<comment type="caution">
    <text evidence="2">The sequence shown here is derived from an EMBL/GenBank/DDBJ whole genome shotgun (WGS) entry which is preliminary data.</text>
</comment>
<feature type="domain" description="NAD(P)-binding" evidence="1">
    <location>
        <begin position="13"/>
        <end position="202"/>
    </location>
</feature>
<dbReference type="GO" id="GO:0004074">
    <property type="term" value="F:biliverdin reductase [NAD(P)H] activity"/>
    <property type="evidence" value="ECO:0007669"/>
    <property type="project" value="TreeGrafter"/>
</dbReference>
<dbReference type="PANTHER" id="PTHR43355">
    <property type="entry name" value="FLAVIN REDUCTASE (NADPH)"/>
    <property type="match status" value="1"/>
</dbReference>
<evidence type="ECO:0000313" key="2">
    <source>
        <dbReference type="EMBL" id="NNU16627.1"/>
    </source>
</evidence>
<accession>A0A7Y3W5S2</accession>
<dbReference type="Gene3D" id="3.40.50.720">
    <property type="entry name" value="NAD(P)-binding Rossmann-like Domain"/>
    <property type="match status" value="1"/>
</dbReference>
<reference evidence="2 3" key="1">
    <citation type="submission" date="2020-05" db="EMBL/GenBank/DDBJ databases">
        <title>Parvularcula mediterraneae sp. nov., isolated from polypropylene straw from shallow seawater of the seashore of Laganas in Zakynthos island, Greece.</title>
        <authorList>
            <person name="Szabo I."/>
            <person name="Al-Omari J."/>
            <person name="Rado J."/>
            <person name="Szerdahelyi G.S."/>
        </authorList>
    </citation>
    <scope>NUCLEOTIDE SEQUENCE [LARGE SCALE GENOMIC DNA]</scope>
    <source>
        <strain evidence="2 3">ZS-1/3</strain>
    </source>
</reference>
<dbReference type="SUPFAM" id="SSF51735">
    <property type="entry name" value="NAD(P)-binding Rossmann-fold domains"/>
    <property type="match status" value="1"/>
</dbReference>
<dbReference type="EMBL" id="JABFCX010000003">
    <property type="protein sequence ID" value="NNU16627.1"/>
    <property type="molecule type" value="Genomic_DNA"/>
</dbReference>
<keyword evidence="3" id="KW-1185">Reference proteome</keyword>
<dbReference type="InterPro" id="IPR036291">
    <property type="entry name" value="NAD(P)-bd_dom_sf"/>
</dbReference>
<sequence length="239" mass="25915">MPEAHQYDLTLFGASGRTGIDILNQATDRGLKVLAIDHSMPDEPEARKGIEHRTADVLEDDLAPLVADSAAVISALGVAFSPKTAIDPPPLYSKGTGRIIAAMKEAGRDRLCVISAAFAAERANLPLWFEQTVVRALGSILEDMREMEEALRSSSLNWTAARPGWLLDRPRTQSYHVSTENLPDGAFRTRHGDLAHFLIECALHGDHGKSAPFLARRESKPDESPAALGKETLSMIGLA</sequence>